<evidence type="ECO:0000313" key="2">
    <source>
        <dbReference type="Proteomes" id="UP001494588"/>
    </source>
</evidence>
<comment type="caution">
    <text evidence="1">The sequence shown here is derived from an EMBL/GenBank/DDBJ whole genome shotgun (WGS) entry which is preliminary data.</text>
</comment>
<dbReference type="RefSeq" id="WP_201662232.1">
    <property type="nucleotide sequence ID" value="NZ_CAJHCS010000059.1"/>
</dbReference>
<evidence type="ECO:0008006" key="3">
    <source>
        <dbReference type="Google" id="ProtNLM"/>
    </source>
</evidence>
<organism evidence="1 2">
    <name type="scientific">Paraburkholderia sabiae</name>
    <dbReference type="NCBI Taxonomy" id="273251"/>
    <lineage>
        <taxon>Bacteria</taxon>
        <taxon>Pseudomonadati</taxon>
        <taxon>Pseudomonadota</taxon>
        <taxon>Betaproteobacteria</taxon>
        <taxon>Burkholderiales</taxon>
        <taxon>Burkholderiaceae</taxon>
        <taxon>Paraburkholderia</taxon>
    </lineage>
</organism>
<gene>
    <name evidence="1" type="ORF">V4C55_41855</name>
</gene>
<evidence type="ECO:0000313" key="1">
    <source>
        <dbReference type="EMBL" id="MEM5292242.1"/>
    </source>
</evidence>
<protein>
    <recommendedName>
        <fullName evidence="3">Antitoxin Xre/MbcA/ParS-like toxin-binding domain-containing protein</fullName>
    </recommendedName>
</protein>
<dbReference type="Proteomes" id="UP001494588">
    <property type="component" value="Unassembled WGS sequence"/>
</dbReference>
<proteinExistence type="predicted"/>
<reference evidence="1 2" key="1">
    <citation type="submission" date="2024-01" db="EMBL/GenBank/DDBJ databases">
        <title>The diversity of rhizobia nodulating Mimosa spp. in eleven states of Brazil covering several biomes is determined by host plant, location, and edaphic factors.</title>
        <authorList>
            <person name="Rouws L."/>
            <person name="Barauna A."/>
            <person name="Beukes C."/>
            <person name="De Faria S.M."/>
            <person name="Gross E."/>
            <person name="Dos Reis Junior F.B."/>
            <person name="Simon M."/>
            <person name="Maluk M."/>
            <person name="Odee D.W."/>
            <person name="Kenicer G."/>
            <person name="Young J.P.W."/>
            <person name="Reis V.M."/>
            <person name="Zilli J."/>
            <person name="James E.K."/>
        </authorList>
    </citation>
    <scope>NUCLEOTIDE SEQUENCE [LARGE SCALE GENOMIC DNA]</scope>
    <source>
        <strain evidence="1 2">JPY77</strain>
    </source>
</reference>
<keyword evidence="2" id="KW-1185">Reference proteome</keyword>
<name>A0ABU9QRX1_9BURK</name>
<dbReference type="EMBL" id="JAZHGC010000077">
    <property type="protein sequence ID" value="MEM5292242.1"/>
    <property type="molecule type" value="Genomic_DNA"/>
</dbReference>
<accession>A0ABU9QRX1</accession>
<sequence length="91" mass="9794">MTEIERLAEAASGQYADLERIGCRAVNALRSSDPDLVEGLLATCESENQAGHWLVGRTIGFGGSSALELLAQGKREHVIQVVNHLRFGLCS</sequence>